<reference evidence="2 3" key="1">
    <citation type="submission" date="2019-11" db="EMBL/GenBank/DDBJ databases">
        <title>Maribacter lutea sp. nov., a marine bacterium isolated from intertidal sand.</title>
        <authorList>
            <person name="Liu A."/>
        </authorList>
    </citation>
    <scope>NUCLEOTIDE SEQUENCE [LARGE SCALE GENOMIC DNA]</scope>
    <source>
        <strain evidence="2 3">RZ05</strain>
    </source>
</reference>
<evidence type="ECO:0008006" key="4">
    <source>
        <dbReference type="Google" id="ProtNLM"/>
    </source>
</evidence>
<protein>
    <recommendedName>
        <fullName evidence="4">DUF4133 domain-containing protein</fullName>
    </recommendedName>
</protein>
<gene>
    <name evidence="2" type="ORF">GJ691_14795</name>
</gene>
<keyword evidence="1" id="KW-0472">Membrane</keyword>
<evidence type="ECO:0000313" key="3">
    <source>
        <dbReference type="Proteomes" id="UP000443153"/>
    </source>
</evidence>
<dbReference type="OrthoDB" id="1449306at2"/>
<dbReference type="Proteomes" id="UP000443153">
    <property type="component" value="Unassembled WGS sequence"/>
</dbReference>
<feature type="transmembrane region" description="Helical" evidence="1">
    <location>
        <begin position="21"/>
        <end position="40"/>
    </location>
</feature>
<dbReference type="AlphaFoldDB" id="A0A6I2MNI7"/>
<proteinExistence type="predicted"/>
<keyword evidence="3" id="KW-1185">Reference proteome</keyword>
<keyword evidence="1" id="KW-1133">Transmembrane helix</keyword>
<organism evidence="2 3">
    <name type="scientific">Maribacter luteus</name>
    <dbReference type="NCBI Taxonomy" id="2594478"/>
    <lineage>
        <taxon>Bacteria</taxon>
        <taxon>Pseudomonadati</taxon>
        <taxon>Bacteroidota</taxon>
        <taxon>Flavobacteriia</taxon>
        <taxon>Flavobacteriales</taxon>
        <taxon>Flavobacteriaceae</taxon>
        <taxon>Maribacter</taxon>
    </lineage>
</organism>
<feature type="transmembrane region" description="Helical" evidence="1">
    <location>
        <begin position="46"/>
        <end position="65"/>
    </location>
</feature>
<dbReference type="EMBL" id="WKJH01000024">
    <property type="protein sequence ID" value="MRX65423.1"/>
    <property type="molecule type" value="Genomic_DNA"/>
</dbReference>
<evidence type="ECO:0000256" key="1">
    <source>
        <dbReference type="SAM" id="Phobius"/>
    </source>
</evidence>
<sequence>MKKFEVYKNIRKRAMIFGLPISLFALMMVSIVASLLVIIFSFGLGIILGAFILNCCLYIVLIRLAKNPQPIQLTHPFPKIITNKKATLFDYEED</sequence>
<name>A0A6I2MNI7_9FLAO</name>
<evidence type="ECO:0000313" key="2">
    <source>
        <dbReference type="EMBL" id="MRX65423.1"/>
    </source>
</evidence>
<accession>A0A6I2MNI7</accession>
<keyword evidence="1" id="KW-0812">Transmembrane</keyword>
<dbReference type="RefSeq" id="WP_154368231.1">
    <property type="nucleotide sequence ID" value="NZ_WKJH01000024.1"/>
</dbReference>
<comment type="caution">
    <text evidence="2">The sequence shown here is derived from an EMBL/GenBank/DDBJ whole genome shotgun (WGS) entry which is preliminary data.</text>
</comment>